<evidence type="ECO:0000313" key="1">
    <source>
        <dbReference type="EMBL" id="KAG6506783.1"/>
    </source>
</evidence>
<organism evidence="1 2">
    <name type="scientific">Zingiber officinale</name>
    <name type="common">Ginger</name>
    <name type="synonym">Amomum zingiber</name>
    <dbReference type="NCBI Taxonomy" id="94328"/>
    <lineage>
        <taxon>Eukaryota</taxon>
        <taxon>Viridiplantae</taxon>
        <taxon>Streptophyta</taxon>
        <taxon>Embryophyta</taxon>
        <taxon>Tracheophyta</taxon>
        <taxon>Spermatophyta</taxon>
        <taxon>Magnoliopsida</taxon>
        <taxon>Liliopsida</taxon>
        <taxon>Zingiberales</taxon>
        <taxon>Zingiberaceae</taxon>
        <taxon>Zingiber</taxon>
    </lineage>
</organism>
<gene>
    <name evidence="1" type="ORF">ZIOFF_032113</name>
</gene>
<comment type="caution">
    <text evidence="1">The sequence shown here is derived from an EMBL/GenBank/DDBJ whole genome shotgun (WGS) entry which is preliminary data.</text>
</comment>
<dbReference type="AlphaFoldDB" id="A0A8J5L5G3"/>
<dbReference type="InterPro" id="IPR025886">
    <property type="entry name" value="PP2-like"/>
</dbReference>
<dbReference type="Proteomes" id="UP000734854">
    <property type="component" value="Unassembled WGS sequence"/>
</dbReference>
<sequence>MRRAQTSHWNGQMHEKWVKSSEDAIYISAKAMQIAWGKDERFWKWINLSKDELPRDFARHELSFDSAAELVQVKCLQVTGILDLATHGRRLHAFKTYEIIYHVKFKVDAFGWSKTPVTFLHGTRKTKKRGYEMVALSRRSRSGVGEWQEIRGGEFKPSAFMAAARKVEFGMLDVESEWWKGGMVFAGVTIRPSRN</sequence>
<dbReference type="PANTHER" id="PTHR48478">
    <property type="entry name" value="LECTIN-LIKE"/>
    <property type="match status" value="1"/>
</dbReference>
<name>A0A8J5L5G3_ZINOF</name>
<proteinExistence type="predicted"/>
<accession>A0A8J5L5G3</accession>
<dbReference type="InterPro" id="IPR052147">
    <property type="entry name" value="PP2-like/Lectin"/>
</dbReference>
<keyword evidence="2" id="KW-1185">Reference proteome</keyword>
<dbReference type="PANTHER" id="PTHR48478:SF1">
    <property type="entry name" value="LECTIN-LIKE"/>
    <property type="match status" value="1"/>
</dbReference>
<protein>
    <submittedName>
        <fullName evidence="1">Uncharacterized protein</fullName>
    </submittedName>
</protein>
<dbReference type="OrthoDB" id="2107747at2759"/>
<dbReference type="GO" id="GO:0030246">
    <property type="term" value="F:carbohydrate binding"/>
    <property type="evidence" value="ECO:0007669"/>
    <property type="project" value="InterPro"/>
</dbReference>
<dbReference type="Pfam" id="PF14299">
    <property type="entry name" value="PP2"/>
    <property type="match status" value="1"/>
</dbReference>
<dbReference type="EMBL" id="JACMSC010000009">
    <property type="protein sequence ID" value="KAG6506783.1"/>
    <property type="molecule type" value="Genomic_DNA"/>
</dbReference>
<reference evidence="1 2" key="1">
    <citation type="submission" date="2020-08" db="EMBL/GenBank/DDBJ databases">
        <title>Plant Genome Project.</title>
        <authorList>
            <person name="Zhang R.-G."/>
        </authorList>
    </citation>
    <scope>NUCLEOTIDE SEQUENCE [LARGE SCALE GENOMIC DNA]</scope>
    <source>
        <tissue evidence="1">Rhizome</tissue>
    </source>
</reference>
<evidence type="ECO:0000313" key="2">
    <source>
        <dbReference type="Proteomes" id="UP000734854"/>
    </source>
</evidence>